<sequence length="43" mass="4887">MLDSGETDFVLPGLMPIEWSRFYASDLTVDSVLGQGWVLPWEQ</sequence>
<accession>A0A1I0JTT1</accession>
<dbReference type="EMBL" id="FOHW01000098">
    <property type="protein sequence ID" value="SEU14214.1"/>
    <property type="molecule type" value="Genomic_DNA"/>
</dbReference>
<evidence type="ECO:0000259" key="1">
    <source>
        <dbReference type="Pfam" id="PF20148"/>
    </source>
</evidence>
<proteinExistence type="predicted"/>
<feature type="non-terminal residue" evidence="2">
    <location>
        <position position="43"/>
    </location>
</feature>
<dbReference type="Proteomes" id="UP000182332">
    <property type="component" value="Unassembled WGS sequence"/>
</dbReference>
<evidence type="ECO:0000313" key="2">
    <source>
        <dbReference type="EMBL" id="SEU14214.1"/>
    </source>
</evidence>
<gene>
    <name evidence="2" type="ORF">SAMN05216197_1983</name>
</gene>
<name>A0A1I0JTT1_9PSED</name>
<evidence type="ECO:0000313" key="3">
    <source>
        <dbReference type="Proteomes" id="UP000182332"/>
    </source>
</evidence>
<dbReference type="InterPro" id="IPR045351">
    <property type="entry name" value="DUF6531"/>
</dbReference>
<dbReference type="Pfam" id="PF20148">
    <property type="entry name" value="DUF6531"/>
    <property type="match status" value="1"/>
</dbReference>
<reference evidence="2 3" key="1">
    <citation type="submission" date="2016-10" db="EMBL/GenBank/DDBJ databases">
        <authorList>
            <person name="de Groot N.N."/>
        </authorList>
    </citation>
    <scope>NUCLEOTIDE SEQUENCE [LARGE SCALE GENOMIC DNA]</scope>
    <source>
        <strain evidence="2 3">DSM 11363</strain>
    </source>
</reference>
<dbReference type="AlphaFoldDB" id="A0A1I0JTT1"/>
<feature type="domain" description="DUF6531" evidence="1">
    <location>
        <begin position="6"/>
        <end position="43"/>
    </location>
</feature>
<organism evidence="2 3">
    <name type="scientific">Pseudomonas graminis</name>
    <dbReference type="NCBI Taxonomy" id="158627"/>
    <lineage>
        <taxon>Bacteria</taxon>
        <taxon>Pseudomonadati</taxon>
        <taxon>Pseudomonadota</taxon>
        <taxon>Gammaproteobacteria</taxon>
        <taxon>Pseudomonadales</taxon>
        <taxon>Pseudomonadaceae</taxon>
        <taxon>Pseudomonas</taxon>
    </lineage>
</organism>
<protein>
    <recommendedName>
        <fullName evidence="1">DUF6531 domain-containing protein</fullName>
    </recommendedName>
</protein>